<accession>A0A6M3L685</accession>
<evidence type="ECO:0000256" key="1">
    <source>
        <dbReference type="SAM" id="MobiDB-lite"/>
    </source>
</evidence>
<reference evidence="2" key="1">
    <citation type="submission" date="2020-03" db="EMBL/GenBank/DDBJ databases">
        <title>The deep terrestrial virosphere.</title>
        <authorList>
            <person name="Holmfeldt K."/>
            <person name="Nilsson E."/>
            <person name="Simone D."/>
            <person name="Lopez-Fernandez M."/>
            <person name="Wu X."/>
            <person name="de Brujin I."/>
            <person name="Lundin D."/>
            <person name="Andersson A."/>
            <person name="Bertilsson S."/>
            <person name="Dopson M."/>
        </authorList>
    </citation>
    <scope>NUCLEOTIDE SEQUENCE</scope>
    <source>
        <strain evidence="2">MM415B02695</strain>
    </source>
</reference>
<feature type="region of interest" description="Disordered" evidence="1">
    <location>
        <begin position="119"/>
        <end position="139"/>
    </location>
</feature>
<name>A0A6M3L685_9ZZZZ</name>
<sequence>MDIETYFILSRYIFDSAIWRDDPHTLKLFIWLVGNARHKKEPKKYPHVIINRGELVTSLANIAENNEYVYRNAVRKWSRAMVSRMLAKLEEENYIKLISDTYGTHINICNYDRYQDPKRYKPDSSETDAKQVCNSSETDSRINKNVKNDNNVKNVKNVKKDTNTKENVTKETISLKFDEFYFLYPRKIGRKKAEDKFILIVKKNIAEPDIIINKLKAQLEANMFNLTENKKYCPHPVTWLSQSRWEDEIIIHKPKMTVQEESIDNLKEWYYKHADEDKEITL</sequence>
<dbReference type="AlphaFoldDB" id="A0A6M3L685"/>
<protein>
    <submittedName>
        <fullName evidence="2">Uncharacterized protein</fullName>
    </submittedName>
</protein>
<feature type="compositionally biased region" description="Basic and acidic residues" evidence="1">
    <location>
        <begin position="119"/>
        <end position="129"/>
    </location>
</feature>
<evidence type="ECO:0000313" key="2">
    <source>
        <dbReference type="EMBL" id="QJA88765.1"/>
    </source>
</evidence>
<dbReference type="EMBL" id="MT142802">
    <property type="protein sequence ID" value="QJA88765.1"/>
    <property type="molecule type" value="Genomic_DNA"/>
</dbReference>
<gene>
    <name evidence="2" type="ORF">MM415B02695_0020</name>
</gene>
<proteinExistence type="predicted"/>
<organism evidence="2">
    <name type="scientific">viral metagenome</name>
    <dbReference type="NCBI Taxonomy" id="1070528"/>
    <lineage>
        <taxon>unclassified sequences</taxon>
        <taxon>metagenomes</taxon>
        <taxon>organismal metagenomes</taxon>
    </lineage>
</organism>